<comment type="caution">
    <text evidence="2">The sequence shown here is derived from an EMBL/GenBank/DDBJ whole genome shotgun (WGS) entry which is preliminary data.</text>
</comment>
<evidence type="ECO:0000313" key="2">
    <source>
        <dbReference type="EMBL" id="OGC54490.1"/>
    </source>
</evidence>
<dbReference type="Proteomes" id="UP000178127">
    <property type="component" value="Unassembled WGS sequence"/>
</dbReference>
<reference evidence="2 3" key="1">
    <citation type="journal article" date="2016" name="Nat. Commun.">
        <title>Thousands of microbial genomes shed light on interconnected biogeochemical processes in an aquifer system.</title>
        <authorList>
            <person name="Anantharaman K."/>
            <person name="Brown C.T."/>
            <person name="Hug L.A."/>
            <person name="Sharon I."/>
            <person name="Castelle C.J."/>
            <person name="Probst A.J."/>
            <person name="Thomas B.C."/>
            <person name="Singh A."/>
            <person name="Wilkins M.J."/>
            <person name="Karaoz U."/>
            <person name="Brodie E.L."/>
            <person name="Williams K.H."/>
            <person name="Hubbard S.S."/>
            <person name="Banfield J.F."/>
        </authorList>
    </citation>
    <scope>NUCLEOTIDE SEQUENCE [LARGE SCALE GENOMIC DNA]</scope>
</reference>
<evidence type="ECO:0000259" key="1">
    <source>
        <dbReference type="Pfam" id="PF05050"/>
    </source>
</evidence>
<dbReference type="PANTHER" id="PTHR36973">
    <property type="entry name" value="SLL1456 PROTEIN-RELATED"/>
    <property type="match status" value="1"/>
</dbReference>
<dbReference type="AlphaFoldDB" id="A0A1F4VC15"/>
<dbReference type="Gene3D" id="3.40.50.150">
    <property type="entry name" value="Vaccinia Virus protein VP39"/>
    <property type="match status" value="1"/>
</dbReference>
<dbReference type="NCBIfam" id="TIGR01444">
    <property type="entry name" value="fkbM_fam"/>
    <property type="match status" value="1"/>
</dbReference>
<gene>
    <name evidence="2" type="ORF">A3D91_01160</name>
</gene>
<protein>
    <recommendedName>
        <fullName evidence="1">Methyltransferase FkbM domain-containing protein</fullName>
    </recommendedName>
</protein>
<dbReference type="GO" id="GO:0008171">
    <property type="term" value="F:O-methyltransferase activity"/>
    <property type="evidence" value="ECO:0007669"/>
    <property type="project" value="TreeGrafter"/>
</dbReference>
<dbReference type="EMBL" id="MEVD01000003">
    <property type="protein sequence ID" value="OGC54490.1"/>
    <property type="molecule type" value="Genomic_DNA"/>
</dbReference>
<dbReference type="InterPro" id="IPR053188">
    <property type="entry name" value="FkbM_Methyltransferase"/>
</dbReference>
<sequence length="298" mass="34512">MLEKIKWFINASISLDLGFWKVSVWSVDKKLEFIVLKYLEIFLNLSRVKVFNLGDSSLKLFGKEIFYDTVFGIAGYQSMLSRHQKMLKFAKIEKVYNIIDIGANVGFFSLVCRDLYKDAEVFAVEPVVSAYKCLKKNLNNPKDHIFQLAISDKNGKERMEFTEDNTAVSSVIRNETGFNKINNNGKNTQFVEVEAKTLDTFVNENKLEIIDILKVDTESFEYNVLKSAYNTLKNTRYLHLEISIENNSNYTFTQINSLLFSNDFNFQLLCFRNFTDRGDGPIPVGDFLFKNIMMEFYG</sequence>
<dbReference type="InterPro" id="IPR006342">
    <property type="entry name" value="FkbM_mtfrase"/>
</dbReference>
<proteinExistence type="predicted"/>
<name>A0A1F4VC15_UNCKA</name>
<feature type="domain" description="Methyltransferase FkbM" evidence="1">
    <location>
        <begin position="100"/>
        <end position="265"/>
    </location>
</feature>
<dbReference type="SUPFAM" id="SSF53335">
    <property type="entry name" value="S-adenosyl-L-methionine-dependent methyltransferases"/>
    <property type="match status" value="1"/>
</dbReference>
<dbReference type="PANTHER" id="PTHR36973:SF4">
    <property type="entry name" value="NODULATION PROTEIN"/>
    <property type="match status" value="1"/>
</dbReference>
<dbReference type="STRING" id="1802620.A3D91_01160"/>
<accession>A0A1F4VC15</accession>
<organism evidence="2 3">
    <name type="scientific">candidate division WWE3 bacterium RIFCSPHIGHO2_02_FULL_38_14</name>
    <dbReference type="NCBI Taxonomy" id="1802620"/>
    <lineage>
        <taxon>Bacteria</taxon>
        <taxon>Katanobacteria</taxon>
    </lineage>
</organism>
<evidence type="ECO:0000313" key="3">
    <source>
        <dbReference type="Proteomes" id="UP000178127"/>
    </source>
</evidence>
<dbReference type="InterPro" id="IPR029063">
    <property type="entry name" value="SAM-dependent_MTases_sf"/>
</dbReference>
<dbReference type="Pfam" id="PF05050">
    <property type="entry name" value="Methyltransf_21"/>
    <property type="match status" value="1"/>
</dbReference>